<dbReference type="EMBL" id="JADMLG010000001">
    <property type="protein sequence ID" value="MBH0774687.1"/>
    <property type="molecule type" value="Genomic_DNA"/>
</dbReference>
<sequence length="144" mass="17382">MIRRNQRTGELAYYRCWNRQPVPLARLVKVAGRRWSTEENFQSAKTLTGLDQHQVRSWRSWHRWTLLAMLAHAFLTVSAVTQPDDPAPTELIALTRNEIRRLFTTLVSAPVHTLRHRMHWSHWRRRHQYRARRSHYQRRTQPTP</sequence>
<evidence type="ECO:0008006" key="3">
    <source>
        <dbReference type="Google" id="ProtNLM"/>
    </source>
</evidence>
<dbReference type="Proteomes" id="UP000655751">
    <property type="component" value="Unassembled WGS sequence"/>
</dbReference>
<protein>
    <recommendedName>
        <fullName evidence="3">Transposase IS4-like domain-containing protein</fullName>
    </recommendedName>
</protein>
<dbReference type="SUPFAM" id="SSF53098">
    <property type="entry name" value="Ribonuclease H-like"/>
    <property type="match status" value="1"/>
</dbReference>
<evidence type="ECO:0000313" key="2">
    <source>
        <dbReference type="Proteomes" id="UP000655751"/>
    </source>
</evidence>
<dbReference type="InterPro" id="IPR012337">
    <property type="entry name" value="RNaseH-like_sf"/>
</dbReference>
<proteinExistence type="predicted"/>
<evidence type="ECO:0000313" key="1">
    <source>
        <dbReference type="EMBL" id="MBH0774687.1"/>
    </source>
</evidence>
<name>A0A931I4F9_9NOCA</name>
<keyword evidence="2" id="KW-1185">Reference proteome</keyword>
<reference evidence="1" key="1">
    <citation type="submission" date="2020-11" db="EMBL/GenBank/DDBJ databases">
        <title>Nocardia NEAU-351.nov., a novel actinomycete isolated from the cow dung.</title>
        <authorList>
            <person name="Zhang X."/>
        </authorList>
    </citation>
    <scope>NUCLEOTIDE SEQUENCE</scope>
    <source>
        <strain evidence="1">NEAU-351</strain>
    </source>
</reference>
<dbReference type="RefSeq" id="WP_196147067.1">
    <property type="nucleotide sequence ID" value="NZ_JADMLG010000001.1"/>
</dbReference>
<dbReference type="AlphaFoldDB" id="A0A931I4F9"/>
<organism evidence="1 2">
    <name type="scientific">Nocardia bovistercoris</name>
    <dbReference type="NCBI Taxonomy" id="2785916"/>
    <lineage>
        <taxon>Bacteria</taxon>
        <taxon>Bacillati</taxon>
        <taxon>Actinomycetota</taxon>
        <taxon>Actinomycetes</taxon>
        <taxon>Mycobacteriales</taxon>
        <taxon>Nocardiaceae</taxon>
        <taxon>Nocardia</taxon>
    </lineage>
</organism>
<accession>A0A931I4F9</accession>
<gene>
    <name evidence="1" type="ORF">IT779_00100</name>
</gene>
<comment type="caution">
    <text evidence="1">The sequence shown here is derived from an EMBL/GenBank/DDBJ whole genome shotgun (WGS) entry which is preliminary data.</text>
</comment>